<dbReference type="PROSITE" id="PS00175">
    <property type="entry name" value="PG_MUTASE"/>
    <property type="match status" value="1"/>
</dbReference>
<protein>
    <submittedName>
        <fullName evidence="1">Histidine phosphatase family protein</fullName>
    </submittedName>
</protein>
<dbReference type="Pfam" id="PF00300">
    <property type="entry name" value="His_Phos_1"/>
    <property type="match status" value="1"/>
</dbReference>
<dbReference type="InterPro" id="IPR029033">
    <property type="entry name" value="His_PPase_superfam"/>
</dbReference>
<gene>
    <name evidence="1" type="ORF">AB8O55_24455</name>
</gene>
<dbReference type="Gene3D" id="3.40.50.1240">
    <property type="entry name" value="Phosphoglycerate mutase-like"/>
    <property type="match status" value="1"/>
</dbReference>
<accession>A0ABV4CPA7</accession>
<dbReference type="SUPFAM" id="SSF53254">
    <property type="entry name" value="Phosphoglycerate mutase-like"/>
    <property type="match status" value="1"/>
</dbReference>
<dbReference type="InterPro" id="IPR050275">
    <property type="entry name" value="PGM_Phosphatase"/>
</dbReference>
<dbReference type="InterPro" id="IPR001345">
    <property type="entry name" value="PG/BPGM_mutase_AS"/>
</dbReference>
<reference evidence="1 2" key="1">
    <citation type="submission" date="2024-08" db="EMBL/GenBank/DDBJ databases">
        <title>Genome mining of Saccharopolyspora cebuensis PGLac3 from Nigerian medicinal plant.</title>
        <authorList>
            <person name="Ezeobiora C.E."/>
            <person name="Igbokwe N.H."/>
            <person name="Amin D.H."/>
            <person name="Mendie U.E."/>
        </authorList>
    </citation>
    <scope>NUCLEOTIDE SEQUENCE [LARGE SCALE GENOMIC DNA]</scope>
    <source>
        <strain evidence="1 2">PGLac3</strain>
    </source>
</reference>
<sequence>MTLEAPAGARLVLARHGQTIANVHHVLDTLPPGPGLTELGTRQALTLAERLGEEKIAAIHASRARRAQETAAPLARRLGLPVEIAEGTHEIGAGDYEGRGDPEAMGVFEDVYRRWQLGELDVRMPGAQTGREVLTRFLDSARSTLDGVSGGAIVLVSHGAMLRMVGQHLAANVTGEMADAVHLPNTGLIVLDADPDAATGWTCTTWDGLDL</sequence>
<comment type="caution">
    <text evidence="1">The sequence shown here is derived from an EMBL/GenBank/DDBJ whole genome shotgun (WGS) entry which is preliminary data.</text>
</comment>
<dbReference type="CDD" id="cd07067">
    <property type="entry name" value="HP_PGM_like"/>
    <property type="match status" value="1"/>
</dbReference>
<evidence type="ECO:0000313" key="2">
    <source>
        <dbReference type="Proteomes" id="UP001564626"/>
    </source>
</evidence>
<dbReference type="PANTHER" id="PTHR48100">
    <property type="entry name" value="BROAD-SPECIFICITY PHOSPHATASE YOR283W-RELATED"/>
    <property type="match status" value="1"/>
</dbReference>
<dbReference type="Proteomes" id="UP001564626">
    <property type="component" value="Unassembled WGS sequence"/>
</dbReference>
<dbReference type="InterPro" id="IPR013078">
    <property type="entry name" value="His_Pase_superF_clade-1"/>
</dbReference>
<organism evidence="1 2">
    <name type="scientific">Saccharopolyspora cebuensis</name>
    <dbReference type="NCBI Taxonomy" id="418759"/>
    <lineage>
        <taxon>Bacteria</taxon>
        <taxon>Bacillati</taxon>
        <taxon>Actinomycetota</taxon>
        <taxon>Actinomycetes</taxon>
        <taxon>Pseudonocardiales</taxon>
        <taxon>Pseudonocardiaceae</taxon>
        <taxon>Saccharopolyspora</taxon>
    </lineage>
</organism>
<dbReference type="PANTHER" id="PTHR48100:SF58">
    <property type="entry name" value="PE-PGRS FAMILY PROTEIN PE_PGRS11"/>
    <property type="match status" value="1"/>
</dbReference>
<proteinExistence type="predicted"/>
<evidence type="ECO:0000313" key="1">
    <source>
        <dbReference type="EMBL" id="MEY8042569.1"/>
    </source>
</evidence>
<name>A0ABV4CPA7_9PSEU</name>
<dbReference type="EMBL" id="JBGEHV010000060">
    <property type="protein sequence ID" value="MEY8042569.1"/>
    <property type="molecule type" value="Genomic_DNA"/>
</dbReference>
<dbReference type="RefSeq" id="WP_345359796.1">
    <property type="nucleotide sequence ID" value="NZ_BAABII010000004.1"/>
</dbReference>
<keyword evidence="2" id="KW-1185">Reference proteome</keyword>
<dbReference type="SMART" id="SM00855">
    <property type="entry name" value="PGAM"/>
    <property type="match status" value="1"/>
</dbReference>